<feature type="domain" description="Nucleotidyl transferase" evidence="2">
    <location>
        <begin position="83"/>
        <end position="348"/>
    </location>
</feature>
<dbReference type="EMBL" id="NMUH01001783">
    <property type="protein sequence ID" value="MQL95345.1"/>
    <property type="molecule type" value="Genomic_DNA"/>
</dbReference>
<dbReference type="CDD" id="cd02508">
    <property type="entry name" value="ADP_Glucose_PP"/>
    <property type="match status" value="1"/>
</dbReference>
<dbReference type="Proteomes" id="UP000652761">
    <property type="component" value="Unassembled WGS sequence"/>
</dbReference>
<dbReference type="Gene3D" id="2.160.10.10">
    <property type="entry name" value="Hexapeptide repeat proteins"/>
    <property type="match status" value="1"/>
</dbReference>
<protein>
    <recommendedName>
        <fullName evidence="2">Nucleotidyl transferase domain-containing protein</fullName>
    </recommendedName>
</protein>
<evidence type="ECO:0000313" key="3">
    <source>
        <dbReference type="EMBL" id="MQL95345.1"/>
    </source>
</evidence>
<accession>A0A843VHC3</accession>
<dbReference type="Pfam" id="PF25247">
    <property type="entry name" value="LbH_GLGC"/>
    <property type="match status" value="1"/>
</dbReference>
<dbReference type="InterPro" id="IPR011831">
    <property type="entry name" value="ADP-Glc_PPase"/>
</dbReference>
<dbReference type="Pfam" id="PF00483">
    <property type="entry name" value="NTP_transferase"/>
    <property type="match status" value="1"/>
</dbReference>
<evidence type="ECO:0000259" key="2">
    <source>
        <dbReference type="Pfam" id="PF00483"/>
    </source>
</evidence>
<comment type="caution">
    <text evidence="3">The sequence shown here is derived from an EMBL/GenBank/DDBJ whole genome shotgun (WGS) entry which is preliminary data.</text>
</comment>
<dbReference type="GO" id="GO:0005978">
    <property type="term" value="P:glycogen biosynthetic process"/>
    <property type="evidence" value="ECO:0007669"/>
    <property type="project" value="InterPro"/>
</dbReference>
<dbReference type="InterPro" id="IPR005835">
    <property type="entry name" value="NTP_transferase_dom"/>
</dbReference>
<dbReference type="PANTHER" id="PTHR43523:SF17">
    <property type="entry name" value="INACTIVE GLUCOSE-1-PHOSPHATE ADENYLYLTRANSFERASE SMALL SUBUNIT 2, CHLOROPLASTIC"/>
    <property type="match status" value="1"/>
</dbReference>
<dbReference type="UniPathway" id="UPA00152"/>
<dbReference type="InterPro" id="IPR029044">
    <property type="entry name" value="Nucleotide-diphossugar_trans"/>
</dbReference>
<dbReference type="SUPFAM" id="SSF53448">
    <property type="entry name" value="Nucleotide-diphospho-sugar transferases"/>
    <property type="match status" value="1"/>
</dbReference>
<evidence type="ECO:0000313" key="4">
    <source>
        <dbReference type="Proteomes" id="UP000652761"/>
    </source>
</evidence>
<evidence type="ECO:0000256" key="1">
    <source>
        <dbReference type="ARBA" id="ARBA00010443"/>
    </source>
</evidence>
<keyword evidence="4" id="KW-1185">Reference proteome</keyword>
<dbReference type="GO" id="GO:0019252">
    <property type="term" value="P:starch biosynthetic process"/>
    <property type="evidence" value="ECO:0007669"/>
    <property type="project" value="UniProtKB-UniPathway"/>
</dbReference>
<comment type="similarity">
    <text evidence="1">Belongs to the bacterial/plant glucose-1-phosphate adenylyltransferase family.</text>
</comment>
<dbReference type="InterPro" id="IPR011004">
    <property type="entry name" value="Trimer_LpxA-like_sf"/>
</dbReference>
<dbReference type="OrthoDB" id="1733332at2759"/>
<proteinExistence type="inferred from homology"/>
<dbReference type="Gene3D" id="3.90.550.10">
    <property type="entry name" value="Spore Coat Polysaccharide Biosynthesis Protein SpsA, Chain A"/>
    <property type="match status" value="1"/>
</dbReference>
<reference evidence="3" key="1">
    <citation type="submission" date="2017-07" db="EMBL/GenBank/DDBJ databases">
        <title>Taro Niue Genome Assembly and Annotation.</title>
        <authorList>
            <person name="Atibalentja N."/>
            <person name="Keating K."/>
            <person name="Fields C.J."/>
        </authorList>
    </citation>
    <scope>NUCLEOTIDE SEQUENCE</scope>
    <source>
        <strain evidence="3">Niue_2</strain>
        <tissue evidence="3">Leaf</tissue>
    </source>
</reference>
<sequence length="509" mass="55627">MGFVLSGILHLPGAKLTTDGEACEHGKAGKSQIFWCTLGLLRNRCGQALQSVQIISRRAREEGCGCRVPCSSSAQEPPWSVAAVILGDGSGTKLYPLTKRRAGGAIPLAAHYRLIDVVVSNCINSNITKIYALTQFNSTSLNAHLSRAYSTVGLGKDGFVEVLAAYQNLDDEGWFQGDADSIRRCLWVLEEYPVEDFLVLPGHHLYRMEYEKLIKAHRDSNADITVVLSLSENQRRPYSSSLKLNSKDQTLDSRRKLEGAQAPLMTTGGGSFTTDGAQDLRSMGIYVIKREALGKLLLQNLPHATDFKSEVIPGAVSMGMKVHTYTFNGYWEDMRDVEAFYQANLGITRKAPTSQGFNFYDREHPIYTLARCLPPTRITGAAIKDSVIGDGCVLNRCKINGSVIGMRACIGDGAIVEDTIVMGADIYQIDEDFRWCMTKKPCAAVPLGIGEQTQVRRAIIDKNARIGKNVKIVNADNVQEGDREESGYIITGGIVVVLKGAVIPDGSII</sequence>
<dbReference type="CDD" id="cd04651">
    <property type="entry name" value="LbH_G1P_AT_C"/>
    <property type="match status" value="1"/>
</dbReference>
<dbReference type="PANTHER" id="PTHR43523">
    <property type="entry name" value="GLUCOSE-1-PHOSPHATE ADENYLYLTRANSFERASE-RELATED"/>
    <property type="match status" value="1"/>
</dbReference>
<gene>
    <name evidence="3" type="ORF">Taro_027996</name>
</gene>
<name>A0A843VHC3_COLES</name>
<dbReference type="SUPFAM" id="SSF51161">
    <property type="entry name" value="Trimeric LpxA-like enzymes"/>
    <property type="match status" value="1"/>
</dbReference>
<dbReference type="AlphaFoldDB" id="A0A843VHC3"/>
<organism evidence="3 4">
    <name type="scientific">Colocasia esculenta</name>
    <name type="common">Wild taro</name>
    <name type="synonym">Arum esculentum</name>
    <dbReference type="NCBI Taxonomy" id="4460"/>
    <lineage>
        <taxon>Eukaryota</taxon>
        <taxon>Viridiplantae</taxon>
        <taxon>Streptophyta</taxon>
        <taxon>Embryophyta</taxon>
        <taxon>Tracheophyta</taxon>
        <taxon>Spermatophyta</taxon>
        <taxon>Magnoliopsida</taxon>
        <taxon>Liliopsida</taxon>
        <taxon>Araceae</taxon>
        <taxon>Aroideae</taxon>
        <taxon>Colocasieae</taxon>
        <taxon>Colocasia</taxon>
    </lineage>
</organism>
<dbReference type="GO" id="GO:0008878">
    <property type="term" value="F:glucose-1-phosphate adenylyltransferase activity"/>
    <property type="evidence" value="ECO:0007669"/>
    <property type="project" value="InterPro"/>
</dbReference>